<feature type="non-terminal residue" evidence="3">
    <location>
        <position position="431"/>
    </location>
</feature>
<dbReference type="EMBL" id="QDEB01030758">
    <property type="protein sequence ID" value="RZC39878.1"/>
    <property type="molecule type" value="Genomic_DNA"/>
</dbReference>
<gene>
    <name evidence="3" type="ORF">BDFB_004138</name>
</gene>
<organism evidence="3 4">
    <name type="scientific">Asbolus verrucosus</name>
    <name type="common">Desert ironclad beetle</name>
    <dbReference type="NCBI Taxonomy" id="1661398"/>
    <lineage>
        <taxon>Eukaryota</taxon>
        <taxon>Metazoa</taxon>
        <taxon>Ecdysozoa</taxon>
        <taxon>Arthropoda</taxon>
        <taxon>Hexapoda</taxon>
        <taxon>Insecta</taxon>
        <taxon>Pterygota</taxon>
        <taxon>Neoptera</taxon>
        <taxon>Endopterygota</taxon>
        <taxon>Coleoptera</taxon>
        <taxon>Polyphaga</taxon>
        <taxon>Cucujiformia</taxon>
        <taxon>Tenebrionidae</taxon>
        <taxon>Pimeliinae</taxon>
        <taxon>Asbolus</taxon>
    </lineage>
</organism>
<feature type="non-terminal residue" evidence="3">
    <location>
        <position position="1"/>
    </location>
</feature>
<evidence type="ECO:0000256" key="1">
    <source>
        <dbReference type="SAM" id="MobiDB-lite"/>
    </source>
</evidence>
<evidence type="ECO:0000313" key="4">
    <source>
        <dbReference type="Proteomes" id="UP000292052"/>
    </source>
</evidence>
<dbReference type="STRING" id="1661398.A0A482W5R2"/>
<name>A0A482W5R2_ASBVE</name>
<dbReference type="SUPFAM" id="SSF46934">
    <property type="entry name" value="UBA-like"/>
    <property type="match status" value="1"/>
</dbReference>
<dbReference type="SMART" id="SM00165">
    <property type="entry name" value="UBA"/>
    <property type="match status" value="1"/>
</dbReference>
<sequence length="431" mass="48578">YSGYQPSGNPPPPYQQPPSYCNTQNFEQTDDPFDTSRILSPKPRRSYSQLSLYSNSDEGQTKMNGYIKGDIANRSFNYSTSAKLKDIQLAVTKDVPTAQKEIATSVSYNDITTNFSAMNLKEVPSSNVDSKFVQELEKYLLSKNEIPLLQPPPQNIKPVKKIDPVLPKVQNGTYSNLEETYMKSSKYDTTNVFNKIWYENLVKDNGNSVKDSKNFSDIPATSSQNYSHSSRRYDPVYNSTELDTSLNFYDNCHVAADNHYNTSYLLQPASSQSSFSSCSSQNYGSYNTIPRQYSEVPDDVYSEIADNSYSRVPEESLKPHRPAPPSPMVQSMQQIQRKIQQGQLSADAERLMTSEYRNNKVSQVRECVPDITTADCLQALQHCGWEVAATVRHVKIEQLLKLGLASRDLCETALQRTNWNVELAASAILDT</sequence>
<accession>A0A482W5R2</accession>
<dbReference type="AlphaFoldDB" id="A0A482W5R2"/>
<dbReference type="PROSITE" id="PS50030">
    <property type="entry name" value="UBA"/>
    <property type="match status" value="1"/>
</dbReference>
<feature type="compositionally biased region" description="Polar residues" evidence="1">
    <location>
        <begin position="219"/>
        <end position="228"/>
    </location>
</feature>
<dbReference type="Proteomes" id="UP000292052">
    <property type="component" value="Unassembled WGS sequence"/>
</dbReference>
<feature type="region of interest" description="Disordered" evidence="1">
    <location>
        <begin position="1"/>
        <end position="59"/>
    </location>
</feature>
<feature type="compositionally biased region" description="Polar residues" evidence="1">
    <location>
        <begin position="46"/>
        <end position="59"/>
    </location>
</feature>
<comment type="caution">
    <text evidence="3">The sequence shown here is derived from an EMBL/GenBank/DDBJ whole genome shotgun (WGS) entry which is preliminary data.</text>
</comment>
<dbReference type="OrthoDB" id="635774at2759"/>
<dbReference type="InterPro" id="IPR009060">
    <property type="entry name" value="UBA-like_sf"/>
</dbReference>
<dbReference type="Gene3D" id="1.10.8.10">
    <property type="entry name" value="DNA helicase RuvA subunit, C-terminal domain"/>
    <property type="match status" value="1"/>
</dbReference>
<proteinExistence type="predicted"/>
<dbReference type="InterPro" id="IPR015940">
    <property type="entry name" value="UBA"/>
</dbReference>
<dbReference type="CDD" id="cd14328">
    <property type="entry name" value="UBA_TNK1"/>
    <property type="match status" value="1"/>
</dbReference>
<evidence type="ECO:0000313" key="3">
    <source>
        <dbReference type="EMBL" id="RZC39878.1"/>
    </source>
</evidence>
<evidence type="ECO:0000259" key="2">
    <source>
        <dbReference type="PROSITE" id="PS50030"/>
    </source>
</evidence>
<reference evidence="3 4" key="1">
    <citation type="submission" date="2017-03" db="EMBL/GenBank/DDBJ databases">
        <title>Genome of the blue death feigning beetle - Asbolus verrucosus.</title>
        <authorList>
            <person name="Rider S.D."/>
        </authorList>
    </citation>
    <scope>NUCLEOTIDE SEQUENCE [LARGE SCALE GENOMIC DNA]</scope>
    <source>
        <strain evidence="3">Butters</strain>
        <tissue evidence="3">Head and leg muscle</tissue>
    </source>
</reference>
<feature type="domain" description="UBA" evidence="2">
    <location>
        <begin position="390"/>
        <end position="431"/>
    </location>
</feature>
<keyword evidence="4" id="KW-1185">Reference proteome</keyword>
<protein>
    <recommendedName>
        <fullName evidence="2">UBA domain-containing protein</fullName>
    </recommendedName>
</protein>
<feature type="region of interest" description="Disordered" evidence="1">
    <location>
        <begin position="208"/>
        <end position="232"/>
    </location>
</feature>